<accession>A0A6G5RRA7</accession>
<dbReference type="EMBL" id="CP021978">
    <property type="protein sequence ID" value="QCD60316.1"/>
    <property type="molecule type" value="Genomic_DNA"/>
</dbReference>
<keyword evidence="2" id="KW-1185">Reference proteome</keyword>
<dbReference type="AlphaFoldDB" id="A0A6G5RRA7"/>
<sequence length="112" mass="11715">MNSDLSPTHSAVELGNLVELHRLLLAGADVHEEHDGLTLLHAAVDAEIDSHTQTGKPLHVDATALLLAHGADPQRKSGGGSGVSAHHMAFVSGHWLACALFEAWTARSQSGS</sequence>
<reference evidence="1 2" key="1">
    <citation type="submission" date="2017-06" db="EMBL/GenBank/DDBJ databases">
        <title>Complete Genome Sequence of Streptomyces hawaiiensis NRRL 15010 and insights into acyldepsipeptides biosynthesis.</title>
        <authorList>
            <person name="Mariita R.M."/>
            <person name="Sello J.K."/>
        </authorList>
    </citation>
    <scope>NUCLEOTIDE SEQUENCE [LARGE SCALE GENOMIC DNA]</scope>
    <source>
        <strain evidence="1 2">ATCC 12236</strain>
    </source>
</reference>
<dbReference type="Proteomes" id="UP000495940">
    <property type="component" value="Chromosome"/>
</dbReference>
<organism evidence="1 2">
    <name type="scientific">Streptomyces hawaiiensis</name>
    <dbReference type="NCBI Taxonomy" id="67305"/>
    <lineage>
        <taxon>Bacteria</taxon>
        <taxon>Bacillati</taxon>
        <taxon>Actinomycetota</taxon>
        <taxon>Actinomycetes</taxon>
        <taxon>Kitasatosporales</taxon>
        <taxon>Streptomycetaceae</taxon>
        <taxon>Streptomyces</taxon>
    </lineage>
</organism>
<dbReference type="Gene3D" id="1.25.40.20">
    <property type="entry name" value="Ankyrin repeat-containing domain"/>
    <property type="match status" value="1"/>
</dbReference>
<evidence type="ECO:0000313" key="2">
    <source>
        <dbReference type="Proteomes" id="UP000495940"/>
    </source>
</evidence>
<dbReference type="SUPFAM" id="SSF48403">
    <property type="entry name" value="Ankyrin repeat"/>
    <property type="match status" value="1"/>
</dbReference>
<evidence type="ECO:0008006" key="3">
    <source>
        <dbReference type="Google" id="ProtNLM"/>
    </source>
</evidence>
<dbReference type="RefSeq" id="WP_175436776.1">
    <property type="nucleotide sequence ID" value="NZ_CP021978.1"/>
</dbReference>
<dbReference type="InterPro" id="IPR036770">
    <property type="entry name" value="Ankyrin_rpt-contain_sf"/>
</dbReference>
<evidence type="ECO:0000313" key="1">
    <source>
        <dbReference type="EMBL" id="QCD60316.1"/>
    </source>
</evidence>
<protein>
    <recommendedName>
        <fullName evidence="3">Ankyrin repeat domain-containing protein</fullName>
    </recommendedName>
</protein>
<dbReference type="KEGG" id="shaw:CEB94_40550"/>
<gene>
    <name evidence="1" type="ORF">CEB94_40550</name>
</gene>
<name>A0A6G5RRA7_9ACTN</name>
<proteinExistence type="predicted"/>